<evidence type="ECO:0000256" key="2">
    <source>
        <dbReference type="ARBA" id="ARBA00022692"/>
    </source>
</evidence>
<feature type="compositionally biased region" description="Basic and acidic residues" evidence="5">
    <location>
        <begin position="1"/>
        <end position="21"/>
    </location>
</feature>
<dbReference type="Pfam" id="PF01226">
    <property type="entry name" value="Form_Nir_trans"/>
    <property type="match status" value="1"/>
</dbReference>
<accession>A0A6L6IX41</accession>
<evidence type="ECO:0000256" key="4">
    <source>
        <dbReference type="ARBA" id="ARBA00023136"/>
    </source>
</evidence>
<sequence length="285" mass="30680">MSDHSPARELPKDEATPEEAKAIPADDLEERMPSKAATVHELLRREGERELSREVFALFWSALAGGITMSLSLVARGIIRANLPDIELGFLIEAVGYTFGFIFVIAAGQQLFTENTVTPVVPVLRKPTGGNVLRLLRLWGSVFAGNLAGAAIAAAVFAYLPVFTPEVTQAFLEIGHHLMEKTPVQMFTGGIISGWMIATMVWAIYGLEQSKLLLVFLATYLVAIGDFPHVIVGSVEVIYLLMMGQASLGPALGAFLLPTTLGNIVGGTAIFALVSHFEVRADEEG</sequence>
<protein>
    <submittedName>
        <fullName evidence="7">Formate transporter</fullName>
    </submittedName>
</protein>
<dbReference type="Gene3D" id="1.20.1080.10">
    <property type="entry name" value="Glycerol uptake facilitator protein"/>
    <property type="match status" value="1"/>
</dbReference>
<comment type="subcellular location">
    <subcellularLocation>
        <location evidence="1">Membrane</location>
        <topology evidence="1">Multi-pass membrane protein</topology>
    </subcellularLocation>
</comment>
<feature type="region of interest" description="Disordered" evidence="5">
    <location>
        <begin position="1"/>
        <end position="28"/>
    </location>
</feature>
<dbReference type="Proteomes" id="UP000478740">
    <property type="component" value="Unassembled WGS sequence"/>
</dbReference>
<keyword evidence="8" id="KW-1185">Reference proteome</keyword>
<keyword evidence="3 6" id="KW-1133">Transmembrane helix</keyword>
<dbReference type="EMBL" id="WMII01000006">
    <property type="protein sequence ID" value="MTH64201.1"/>
    <property type="molecule type" value="Genomic_DNA"/>
</dbReference>
<dbReference type="AlphaFoldDB" id="A0A6L6IX41"/>
<dbReference type="InterPro" id="IPR023271">
    <property type="entry name" value="Aquaporin-like"/>
</dbReference>
<name>A0A6L6IX41_9RHOB</name>
<organism evidence="7 8">
    <name type="scientific">Paracoccus shanxieyensis</name>
    <dbReference type="NCBI Taxonomy" id="2675752"/>
    <lineage>
        <taxon>Bacteria</taxon>
        <taxon>Pseudomonadati</taxon>
        <taxon>Pseudomonadota</taxon>
        <taxon>Alphaproteobacteria</taxon>
        <taxon>Rhodobacterales</taxon>
        <taxon>Paracoccaceae</taxon>
        <taxon>Paracoccus</taxon>
    </lineage>
</organism>
<evidence type="ECO:0000313" key="7">
    <source>
        <dbReference type="EMBL" id="MTH64201.1"/>
    </source>
</evidence>
<feature type="transmembrane region" description="Helical" evidence="6">
    <location>
        <begin position="217"/>
        <end position="242"/>
    </location>
</feature>
<evidence type="ECO:0000256" key="6">
    <source>
        <dbReference type="SAM" id="Phobius"/>
    </source>
</evidence>
<proteinExistence type="predicted"/>
<dbReference type="RefSeq" id="WP_155044072.1">
    <property type="nucleotide sequence ID" value="NZ_WMIH01000006.1"/>
</dbReference>
<feature type="transmembrane region" description="Helical" evidence="6">
    <location>
        <begin position="184"/>
        <end position="205"/>
    </location>
</feature>
<keyword evidence="4 6" id="KW-0472">Membrane</keyword>
<evidence type="ECO:0000313" key="8">
    <source>
        <dbReference type="Proteomes" id="UP000478740"/>
    </source>
</evidence>
<keyword evidence="2 6" id="KW-0812">Transmembrane</keyword>
<feature type="transmembrane region" description="Helical" evidence="6">
    <location>
        <begin position="90"/>
        <end position="112"/>
    </location>
</feature>
<feature type="transmembrane region" description="Helical" evidence="6">
    <location>
        <begin position="138"/>
        <end position="163"/>
    </location>
</feature>
<evidence type="ECO:0000256" key="5">
    <source>
        <dbReference type="SAM" id="MobiDB-lite"/>
    </source>
</evidence>
<dbReference type="GO" id="GO:0005886">
    <property type="term" value="C:plasma membrane"/>
    <property type="evidence" value="ECO:0007669"/>
    <property type="project" value="TreeGrafter"/>
</dbReference>
<evidence type="ECO:0000256" key="1">
    <source>
        <dbReference type="ARBA" id="ARBA00004141"/>
    </source>
</evidence>
<evidence type="ECO:0000256" key="3">
    <source>
        <dbReference type="ARBA" id="ARBA00022989"/>
    </source>
</evidence>
<dbReference type="PANTHER" id="PTHR30520:SF2">
    <property type="entry name" value="INNER MEMBRANE PROTEIN YFDC"/>
    <property type="match status" value="1"/>
</dbReference>
<comment type="caution">
    <text evidence="7">The sequence shown here is derived from an EMBL/GenBank/DDBJ whole genome shotgun (WGS) entry which is preliminary data.</text>
</comment>
<feature type="transmembrane region" description="Helical" evidence="6">
    <location>
        <begin position="55"/>
        <end position="78"/>
    </location>
</feature>
<gene>
    <name evidence="7" type="ORF">GL284_07955</name>
</gene>
<reference evidence="7 8" key="1">
    <citation type="submission" date="2019-11" db="EMBL/GenBank/DDBJ databases">
        <authorList>
            <person name="Dong K."/>
        </authorList>
    </citation>
    <scope>NUCLEOTIDE SEQUENCE [LARGE SCALE GENOMIC DNA]</scope>
    <source>
        <strain evidence="7 8">DK608</strain>
    </source>
</reference>
<feature type="transmembrane region" description="Helical" evidence="6">
    <location>
        <begin position="254"/>
        <end position="277"/>
    </location>
</feature>
<dbReference type="PANTHER" id="PTHR30520">
    <property type="entry name" value="FORMATE TRANSPORTER-RELATED"/>
    <property type="match status" value="1"/>
</dbReference>
<dbReference type="GO" id="GO:0015499">
    <property type="term" value="F:formate transmembrane transporter activity"/>
    <property type="evidence" value="ECO:0007669"/>
    <property type="project" value="TreeGrafter"/>
</dbReference>
<dbReference type="InterPro" id="IPR000292">
    <property type="entry name" value="For/NO2_transpt"/>
</dbReference>